<feature type="signal peptide" evidence="1">
    <location>
        <begin position="1"/>
        <end position="26"/>
    </location>
</feature>
<keyword evidence="1" id="KW-0472">Membrane</keyword>
<evidence type="ECO:0000313" key="3">
    <source>
        <dbReference type="EMBL" id="SEL16650.1"/>
    </source>
</evidence>
<keyword evidence="1" id="KW-0998">Cell outer membrane</keyword>
<dbReference type="Pfam" id="PF04453">
    <property type="entry name" value="LptD"/>
    <property type="match status" value="1"/>
</dbReference>
<evidence type="ECO:0000256" key="1">
    <source>
        <dbReference type="HAMAP-Rule" id="MF_01411"/>
    </source>
</evidence>
<dbReference type="STRING" id="188906.SAMN04488526_2120"/>
<dbReference type="PANTHER" id="PTHR30189">
    <property type="entry name" value="LPS-ASSEMBLY PROTEIN"/>
    <property type="match status" value="1"/>
</dbReference>
<dbReference type="GO" id="GO:1990351">
    <property type="term" value="C:transporter complex"/>
    <property type="evidence" value="ECO:0007669"/>
    <property type="project" value="TreeGrafter"/>
</dbReference>
<evidence type="ECO:0000259" key="2">
    <source>
        <dbReference type="Pfam" id="PF04453"/>
    </source>
</evidence>
<dbReference type="AlphaFoldDB" id="A0A1H7MZG4"/>
<dbReference type="InterPro" id="IPR020889">
    <property type="entry name" value="LipoPS_assembly_LptD"/>
</dbReference>
<dbReference type="GO" id="GO:0009279">
    <property type="term" value="C:cell outer membrane"/>
    <property type="evidence" value="ECO:0007669"/>
    <property type="project" value="UniProtKB-SubCell"/>
</dbReference>
<reference evidence="3 4" key="1">
    <citation type="submission" date="2016-10" db="EMBL/GenBank/DDBJ databases">
        <authorList>
            <person name="de Groot N.N."/>
        </authorList>
    </citation>
    <scope>NUCLEOTIDE SEQUENCE [LARGE SCALE GENOMIC DNA]</scope>
    <source>
        <strain evidence="3 4">DSM 14858</strain>
    </source>
</reference>
<dbReference type="RefSeq" id="WP_092762554.1">
    <property type="nucleotide sequence ID" value="NZ_FNZQ01000003.1"/>
</dbReference>
<accession>A0A1H7MZG4</accession>
<feature type="domain" description="LptD C-terminal" evidence="2">
    <location>
        <begin position="286"/>
        <end position="630"/>
    </location>
</feature>
<proteinExistence type="inferred from homology"/>
<keyword evidence="1" id="KW-0732">Signal</keyword>
<evidence type="ECO:0000313" key="4">
    <source>
        <dbReference type="Proteomes" id="UP000199283"/>
    </source>
</evidence>
<dbReference type="GO" id="GO:0015920">
    <property type="term" value="P:lipopolysaccharide transport"/>
    <property type="evidence" value="ECO:0007669"/>
    <property type="project" value="InterPro"/>
</dbReference>
<feature type="chain" id="PRO_5011801983" description="LPS-assembly protein LptD" evidence="1">
    <location>
        <begin position="27"/>
        <end position="728"/>
    </location>
</feature>
<comment type="similarity">
    <text evidence="1">Belongs to the LptD family.</text>
</comment>
<dbReference type="InterPro" id="IPR050218">
    <property type="entry name" value="LptD"/>
</dbReference>
<comment type="function">
    <text evidence="1">Involved in the assembly of lipopolysaccharide (LPS) at the surface of the outer membrane.</text>
</comment>
<dbReference type="Proteomes" id="UP000199283">
    <property type="component" value="Unassembled WGS sequence"/>
</dbReference>
<sequence length="728" mass="80419" precursor="true">MRLIIALLARLMGGTCLIVSSGPAFAQTSIAAADAAQQVAPATLVADSVEFDAGKLVAEGNVEIYFDGRILRATRVTYLRAEDRVIVDGPLTLLDGPDTILVADFASLASDLRNSVLQGARLVLDQRLQIAASEIATDAEGRYTQLYQTVASSCQVCVGSPVPLWQIRARRIVHDKEKQQLYFEGARFEVIGVPIAWFPRLRLPDPTQERTTGLLTPRLTSDDLLGTGLSLPYFIELGPSRDLTLTPFITNTETRSLGFRYRQAFDNGDIEVNGALSSDMIRPGETRGYIFAEGNFSLPRDYRLTFSIEAVSDKDYLATYGIGQQDLLESSIAITRVDREDRFLAEVIAFNTLRDGENNRFQPTPVFTIERQRRVPESFLGGQTVWTLQAHARNRDASTVPAGMPANSARDTLRLSAGVDWKRSRIFDSGLVTTALGGLNLDAYNVQQDPFFPNTTFLRAVPYAGLELRLPMARAEAGGVRHVIEPIAQVILAPNDRRLTPNEDSLTPEFDEGNLFSPSRFAGRDQRELGNRLNIGVSYTRYDPSGWTVGATAGRIWRQDDLGQFRQGTGLAGTASDWLLAFKADSGDGLQLMQRSLLSDGLEFSRSETILRWNGERHALETRYTWLEADAGAGRPTATSEWAVDASRDLGRDWTGRVNWRYDFITNDASSAGLGLTYLSDCLTVDFDVERRFTSTTTLQSSTSFGLGIELAGFGADDRRDRKRRCGI</sequence>
<dbReference type="InterPro" id="IPR007543">
    <property type="entry name" value="LptD_C"/>
</dbReference>
<comment type="subunit">
    <text evidence="1">Component of the lipopolysaccharide transport and assembly complex.</text>
</comment>
<dbReference type="HAMAP" id="MF_01411">
    <property type="entry name" value="LPS_assembly_LptD"/>
    <property type="match status" value="1"/>
</dbReference>
<dbReference type="EMBL" id="FNZQ01000003">
    <property type="protein sequence ID" value="SEL16650.1"/>
    <property type="molecule type" value="Genomic_DNA"/>
</dbReference>
<dbReference type="GO" id="GO:0043165">
    <property type="term" value="P:Gram-negative-bacterium-type cell outer membrane assembly"/>
    <property type="evidence" value="ECO:0007669"/>
    <property type="project" value="UniProtKB-UniRule"/>
</dbReference>
<comment type="caution">
    <text evidence="1">Lacks conserved residue(s) required for the propagation of feature annotation.</text>
</comment>
<gene>
    <name evidence="1" type="primary">lptD</name>
    <name evidence="3" type="ORF">SAMN04488526_2120</name>
</gene>
<protein>
    <recommendedName>
        <fullName evidence="1">LPS-assembly protein LptD</fullName>
    </recommendedName>
</protein>
<dbReference type="PANTHER" id="PTHR30189:SF1">
    <property type="entry name" value="LPS-ASSEMBLY PROTEIN LPTD"/>
    <property type="match status" value="1"/>
</dbReference>
<dbReference type="OrthoDB" id="9760225at2"/>
<organism evidence="3 4">
    <name type="scientific">Jannaschia helgolandensis</name>
    <dbReference type="NCBI Taxonomy" id="188906"/>
    <lineage>
        <taxon>Bacteria</taxon>
        <taxon>Pseudomonadati</taxon>
        <taxon>Pseudomonadota</taxon>
        <taxon>Alphaproteobacteria</taxon>
        <taxon>Rhodobacterales</taxon>
        <taxon>Roseobacteraceae</taxon>
        <taxon>Jannaschia</taxon>
    </lineage>
</organism>
<name>A0A1H7MZG4_9RHOB</name>
<keyword evidence="4" id="KW-1185">Reference proteome</keyword>
<comment type="subcellular location">
    <subcellularLocation>
        <location evidence="1">Cell outer membrane</location>
    </subcellularLocation>
</comment>